<name>E0RZQ5_BUTPB</name>
<protein>
    <submittedName>
        <fullName evidence="2">Uncharacterized protein</fullName>
    </submittedName>
</protein>
<sequence length="170" mass="19142">MVSDNSYVECLVSSKASPVMVFLKGASLTLAVISFLSSILMGTGIVGMILAIAFGAGYYFASLNASIEFEYQYCDREITVDKVLNKERRKNIGKYDVGKIEAMAPSRSYHLDEYKNRTYKVLDFSAREKDPQPDPTYTIYYDGKEKIILEPTKEFVDAVKNVAPRKVFVD</sequence>
<dbReference type="eggNOG" id="ENOG50332G5">
    <property type="taxonomic scope" value="Bacteria"/>
</dbReference>
<dbReference type="Proteomes" id="UP000001299">
    <property type="component" value="Chromosome 1"/>
</dbReference>
<organism evidence="2 3">
    <name type="scientific">Butyrivibrio proteoclasticus (strain ATCC 51982 / DSM 14932 / B316)</name>
    <name type="common">Clostridium proteoclasticum</name>
    <dbReference type="NCBI Taxonomy" id="515622"/>
    <lineage>
        <taxon>Bacteria</taxon>
        <taxon>Bacillati</taxon>
        <taxon>Bacillota</taxon>
        <taxon>Clostridia</taxon>
        <taxon>Lachnospirales</taxon>
        <taxon>Lachnospiraceae</taxon>
        <taxon>Butyrivibrio</taxon>
    </lineage>
</organism>
<evidence type="ECO:0000256" key="1">
    <source>
        <dbReference type="SAM" id="Phobius"/>
    </source>
</evidence>
<gene>
    <name evidence="2" type="ordered locus">bpr_I2438</name>
</gene>
<keyword evidence="1" id="KW-0472">Membrane</keyword>
<accession>E0RZQ5</accession>
<proteinExistence type="predicted"/>
<dbReference type="RefSeq" id="WP_013281824.1">
    <property type="nucleotide sequence ID" value="NC_014387.1"/>
</dbReference>
<dbReference type="STRING" id="515622.bpr_I2438"/>
<dbReference type="HOGENOM" id="CLU_113258_1_1_9"/>
<feature type="transmembrane region" description="Helical" evidence="1">
    <location>
        <begin position="28"/>
        <end position="61"/>
    </location>
</feature>
<evidence type="ECO:0000313" key="3">
    <source>
        <dbReference type="Proteomes" id="UP000001299"/>
    </source>
</evidence>
<keyword evidence="1" id="KW-0812">Transmembrane</keyword>
<keyword evidence="1" id="KW-1133">Transmembrane helix</keyword>
<keyword evidence="3" id="KW-1185">Reference proteome</keyword>
<evidence type="ECO:0000313" key="2">
    <source>
        <dbReference type="EMBL" id="ADL35171.1"/>
    </source>
</evidence>
<reference evidence="2 3" key="1">
    <citation type="journal article" date="2010" name="PLoS ONE">
        <title>The glycobiome of the rumen bacterium Butyrivibrio proteoclasticus B316(T) highlights adaptation to a polysaccharide-rich environment.</title>
        <authorList>
            <person name="Kelly W.J."/>
            <person name="Leahy S.C."/>
            <person name="Altermann E."/>
            <person name="Yeoman C.J."/>
            <person name="Dunne J.C."/>
            <person name="Kong Z."/>
            <person name="Pacheco D.M."/>
            <person name="Li D."/>
            <person name="Noel S.J."/>
            <person name="Moon C.D."/>
            <person name="Cookson A.L."/>
            <person name="Attwood G.T."/>
        </authorList>
    </citation>
    <scope>NUCLEOTIDE SEQUENCE [LARGE SCALE GENOMIC DNA]</scope>
    <source>
        <strain evidence="3">ATCC 51982 / DSM 14932 / B316</strain>
    </source>
</reference>
<dbReference type="AlphaFoldDB" id="E0RZQ5"/>
<dbReference type="KEGG" id="bpb:bpr_I2438"/>
<dbReference type="EMBL" id="CP001810">
    <property type="protein sequence ID" value="ADL35171.1"/>
    <property type="molecule type" value="Genomic_DNA"/>
</dbReference>